<evidence type="ECO:0000313" key="3">
    <source>
        <dbReference type="Proteomes" id="UP000070501"/>
    </source>
</evidence>
<sequence length="76" mass="8621">MGLSTLPSELLIHVARFLDTRDAMNICTSSRRLYTTLHDFVVSRHVRHMPYGGRPLWWAVELGCLSLARKALRAGV</sequence>
<dbReference type="EMBL" id="KQ964271">
    <property type="protein sequence ID" value="KXJ86082.1"/>
    <property type="molecule type" value="Genomic_DNA"/>
</dbReference>
<feature type="non-terminal residue" evidence="2">
    <location>
        <position position="76"/>
    </location>
</feature>
<feature type="domain" description="F-box" evidence="1">
    <location>
        <begin position="1"/>
        <end position="49"/>
    </location>
</feature>
<dbReference type="InParanoid" id="A0A136IM82"/>
<dbReference type="Proteomes" id="UP000070501">
    <property type="component" value="Unassembled WGS sequence"/>
</dbReference>
<dbReference type="PROSITE" id="PS50181">
    <property type="entry name" value="FBOX"/>
    <property type="match status" value="1"/>
</dbReference>
<organism evidence="2 3">
    <name type="scientific">Microdochium bolleyi</name>
    <dbReference type="NCBI Taxonomy" id="196109"/>
    <lineage>
        <taxon>Eukaryota</taxon>
        <taxon>Fungi</taxon>
        <taxon>Dikarya</taxon>
        <taxon>Ascomycota</taxon>
        <taxon>Pezizomycotina</taxon>
        <taxon>Sordariomycetes</taxon>
        <taxon>Xylariomycetidae</taxon>
        <taxon>Xylariales</taxon>
        <taxon>Microdochiaceae</taxon>
        <taxon>Microdochium</taxon>
    </lineage>
</organism>
<dbReference type="AlphaFoldDB" id="A0A136IM82"/>
<dbReference type="InterPro" id="IPR036047">
    <property type="entry name" value="F-box-like_dom_sf"/>
</dbReference>
<accession>A0A136IM82</accession>
<dbReference type="Gene3D" id="1.20.1280.50">
    <property type="match status" value="1"/>
</dbReference>
<dbReference type="OrthoDB" id="341259at2759"/>
<gene>
    <name evidence="2" type="ORF">Micbo1qcDRAFT_168883</name>
</gene>
<name>A0A136IM82_9PEZI</name>
<reference evidence="3" key="1">
    <citation type="submission" date="2016-02" db="EMBL/GenBank/DDBJ databases">
        <title>Draft genome sequence of Microdochium bolleyi, a fungal endophyte of beachgrass.</title>
        <authorList>
            <consortium name="DOE Joint Genome Institute"/>
            <person name="David A.S."/>
            <person name="May G."/>
            <person name="Haridas S."/>
            <person name="Lim J."/>
            <person name="Wang M."/>
            <person name="Labutti K."/>
            <person name="Lipzen A."/>
            <person name="Barry K."/>
            <person name="Grigoriev I.V."/>
        </authorList>
    </citation>
    <scope>NUCLEOTIDE SEQUENCE [LARGE SCALE GENOMIC DNA]</scope>
    <source>
        <strain evidence="3">J235TASD1</strain>
    </source>
</reference>
<proteinExistence type="predicted"/>
<evidence type="ECO:0000313" key="2">
    <source>
        <dbReference type="EMBL" id="KXJ86082.1"/>
    </source>
</evidence>
<protein>
    <recommendedName>
        <fullName evidence="1">F-box domain-containing protein</fullName>
    </recommendedName>
</protein>
<dbReference type="Pfam" id="PF12937">
    <property type="entry name" value="F-box-like"/>
    <property type="match status" value="1"/>
</dbReference>
<evidence type="ECO:0000259" key="1">
    <source>
        <dbReference type="PROSITE" id="PS50181"/>
    </source>
</evidence>
<dbReference type="SUPFAM" id="SSF81383">
    <property type="entry name" value="F-box domain"/>
    <property type="match status" value="1"/>
</dbReference>
<dbReference type="InterPro" id="IPR001810">
    <property type="entry name" value="F-box_dom"/>
</dbReference>
<keyword evidence="3" id="KW-1185">Reference proteome</keyword>